<keyword evidence="1" id="KW-0433">Leucine-rich repeat</keyword>
<feature type="compositionally biased region" description="Polar residues" evidence="3">
    <location>
        <begin position="215"/>
        <end position="229"/>
    </location>
</feature>
<dbReference type="InterPro" id="IPR001611">
    <property type="entry name" value="Leu-rich_rpt"/>
</dbReference>
<dbReference type="InterPro" id="IPR032675">
    <property type="entry name" value="LRR_dom_sf"/>
</dbReference>
<dbReference type="FunFam" id="3.80.10.10:FF:000041">
    <property type="entry name" value="LRR receptor-like serine/threonine-protein kinase ERECTA"/>
    <property type="match status" value="1"/>
</dbReference>
<organism evidence="5">
    <name type="scientific">Odontella aurita</name>
    <dbReference type="NCBI Taxonomy" id="265563"/>
    <lineage>
        <taxon>Eukaryota</taxon>
        <taxon>Sar</taxon>
        <taxon>Stramenopiles</taxon>
        <taxon>Ochrophyta</taxon>
        <taxon>Bacillariophyta</taxon>
        <taxon>Mediophyceae</taxon>
        <taxon>Biddulphiophycidae</taxon>
        <taxon>Eupodiscales</taxon>
        <taxon>Odontellaceae</taxon>
        <taxon>Odontella</taxon>
    </lineage>
</organism>
<sequence>MADDAMKIPPYDHAEDEAAATDAAAAPSALSKEYQEGTRAEHVEVSSAPDLINDHELSASMRDAGVGYAGRIATFTTAEENENLNLSAISPSSDGIAPSKYQNAVSNHANKKSVPEALSVPGNWNEQSVRGVSLRGKRSALDRKPAPELVAPTGPMIDPLPLPSRANIKTLTVTVPHAEKCGCDVVVKGKHSVLDSNHVPELTAAPGPSIEPSHPSGQVNNTPRSSVVSANPDRNWPQRVGTEVTGEGRVPRTSQPRAHLIPRLAAGEDAVSILEHTQGIDTSRAQVPFSAELVSSNQHIHVTVAQRQPTEMAEPVYEGVKLPSEKQENAEAGSWIKTMYGWKVYLFFSLVLLCIAIAILVPLALRPRSTASEQIGEFSTTLVPSIQPTASMPPSFRTTVSVVPTQVPSQIPSFSSHPSSSFVPSMSPSTANFAEVKMLLVSVMRNDSISTSPASLEDTASPQYEALMWVTEKDDRQVNWRDDMTSLVQRFVLATIYFATGGDAWDRKFTFLSADHECTWGNVFDTAFCGDGANIETISLGYNNLNGSIPEELGLLKSLKVITLSGNHLTGHLPTSIRNLINLEVLSLHANDLSGSLPFGKENLRLQDLDVSSNFGFTGTIPREMFSYANLSSIDLQFNSFSGVFPPSDIGNLMKLKKVRVGANSFAQSPIPSVIGSLKGLTYLGLDRNEFSGAFPDFICKLSGLITVKLNSNRLSGTLPACIEELTNLREFFISRNKLKGTLPDVFASIAKLSMFNIDANQFSGPIPASLAQLEDLSK</sequence>
<evidence type="ECO:0000313" key="5">
    <source>
        <dbReference type="EMBL" id="CAE2270123.1"/>
    </source>
</evidence>
<keyword evidence="4" id="KW-1133">Transmembrane helix</keyword>
<feature type="region of interest" description="Disordered" evidence="3">
    <location>
        <begin position="1"/>
        <end position="44"/>
    </location>
</feature>
<evidence type="ECO:0000256" key="2">
    <source>
        <dbReference type="ARBA" id="ARBA00022737"/>
    </source>
</evidence>
<accession>A0A7S4JQG1</accession>
<dbReference type="InterPro" id="IPR053038">
    <property type="entry name" value="RLP_Defense"/>
</dbReference>
<dbReference type="PANTHER" id="PTHR48064">
    <property type="entry name" value="OS01G0750400 PROTEIN"/>
    <property type="match status" value="1"/>
</dbReference>
<name>A0A7S4JQG1_9STRA</name>
<feature type="compositionally biased region" description="Basic and acidic residues" evidence="3">
    <location>
        <begin position="33"/>
        <end position="44"/>
    </location>
</feature>
<evidence type="ECO:0008006" key="6">
    <source>
        <dbReference type="Google" id="ProtNLM"/>
    </source>
</evidence>
<evidence type="ECO:0000256" key="3">
    <source>
        <dbReference type="SAM" id="MobiDB-lite"/>
    </source>
</evidence>
<evidence type="ECO:0000256" key="1">
    <source>
        <dbReference type="ARBA" id="ARBA00022614"/>
    </source>
</evidence>
<dbReference type="AlphaFoldDB" id="A0A7S4JQG1"/>
<feature type="compositionally biased region" description="Basic and acidic residues" evidence="3">
    <location>
        <begin position="1"/>
        <end position="13"/>
    </location>
</feature>
<proteinExistence type="predicted"/>
<dbReference type="SUPFAM" id="SSF52058">
    <property type="entry name" value="L domain-like"/>
    <property type="match status" value="1"/>
</dbReference>
<reference evidence="5" key="1">
    <citation type="submission" date="2021-01" db="EMBL/GenBank/DDBJ databases">
        <authorList>
            <person name="Corre E."/>
            <person name="Pelletier E."/>
            <person name="Niang G."/>
            <person name="Scheremetjew M."/>
            <person name="Finn R."/>
            <person name="Kale V."/>
            <person name="Holt S."/>
            <person name="Cochrane G."/>
            <person name="Meng A."/>
            <person name="Brown T."/>
            <person name="Cohen L."/>
        </authorList>
    </citation>
    <scope>NUCLEOTIDE SEQUENCE</scope>
    <source>
        <strain evidence="5">Isolate 1302-5</strain>
    </source>
</reference>
<dbReference type="PANTHER" id="PTHR48064:SF6">
    <property type="entry name" value="RECEPTOR-LIKE PROTEIN KINASE 2"/>
    <property type="match status" value="1"/>
</dbReference>
<feature type="region of interest" description="Disordered" evidence="3">
    <location>
        <begin position="199"/>
        <end position="254"/>
    </location>
</feature>
<keyword evidence="4" id="KW-0812">Transmembrane</keyword>
<gene>
    <name evidence="5" type="ORF">OAUR00152_LOCUS31488</name>
</gene>
<evidence type="ECO:0000256" key="4">
    <source>
        <dbReference type="SAM" id="Phobius"/>
    </source>
</evidence>
<feature type="transmembrane region" description="Helical" evidence="4">
    <location>
        <begin position="344"/>
        <end position="365"/>
    </location>
</feature>
<keyword evidence="2" id="KW-0677">Repeat</keyword>
<dbReference type="Pfam" id="PF13855">
    <property type="entry name" value="LRR_8"/>
    <property type="match status" value="1"/>
</dbReference>
<dbReference type="EMBL" id="HBKQ01045705">
    <property type="protein sequence ID" value="CAE2270123.1"/>
    <property type="molecule type" value="Transcribed_RNA"/>
</dbReference>
<dbReference type="Pfam" id="PF00560">
    <property type="entry name" value="LRR_1"/>
    <property type="match status" value="2"/>
</dbReference>
<keyword evidence="4" id="KW-0472">Membrane</keyword>
<dbReference type="Gene3D" id="3.80.10.10">
    <property type="entry name" value="Ribonuclease Inhibitor"/>
    <property type="match status" value="3"/>
</dbReference>
<protein>
    <recommendedName>
        <fullName evidence="6">Leucine-rich repeat-containing N-terminal plant-type domain-containing protein</fullName>
    </recommendedName>
</protein>